<dbReference type="RefSeq" id="WP_175479861.1">
    <property type="nucleotide sequence ID" value="NZ_FOHO01000005.1"/>
</dbReference>
<organism evidence="2 3">
    <name type="scientific">Paracoccus homiensis</name>
    <dbReference type="NCBI Taxonomy" id="364199"/>
    <lineage>
        <taxon>Bacteria</taxon>
        <taxon>Pseudomonadati</taxon>
        <taxon>Pseudomonadota</taxon>
        <taxon>Alphaproteobacteria</taxon>
        <taxon>Rhodobacterales</taxon>
        <taxon>Paracoccaceae</taxon>
        <taxon>Paracoccus</taxon>
    </lineage>
</organism>
<reference evidence="2 3" key="1">
    <citation type="submission" date="2016-10" db="EMBL/GenBank/DDBJ databases">
        <authorList>
            <person name="de Groot N.N."/>
        </authorList>
    </citation>
    <scope>NUCLEOTIDE SEQUENCE [LARGE SCALE GENOMIC DNA]</scope>
    <source>
        <strain evidence="2 3">DSM 17862</strain>
    </source>
</reference>
<dbReference type="STRING" id="364199.SAMN04489858_10587"/>
<keyword evidence="3" id="KW-1185">Reference proteome</keyword>
<protein>
    <submittedName>
        <fullName evidence="2">Nickel/cobalt transporter regulator</fullName>
    </submittedName>
</protein>
<gene>
    <name evidence="2" type="ORF">SAMN04489858_10587</name>
</gene>
<evidence type="ECO:0000313" key="3">
    <source>
        <dbReference type="Proteomes" id="UP000199180"/>
    </source>
</evidence>
<sequence length="126" mass="13287">MKLSALAAPVALITIFGIGPFQATAKPFHAQGDRNLVVAQGCPPGLAKKSPSCVPPGQAKKISRGFVVGDVIDIRRAHVVSHPGRYGLSNPPEGDLYVVKDGRLVRVDGRTGQILSILRVVDALLD</sequence>
<keyword evidence="1" id="KW-0732">Signal</keyword>
<feature type="signal peptide" evidence="1">
    <location>
        <begin position="1"/>
        <end position="25"/>
    </location>
</feature>
<dbReference type="Proteomes" id="UP000199180">
    <property type="component" value="Unassembled WGS sequence"/>
</dbReference>
<dbReference type="Gene3D" id="3.10.450.160">
    <property type="entry name" value="inner membrane protein cigr"/>
    <property type="match status" value="1"/>
</dbReference>
<dbReference type="AlphaFoldDB" id="A0A1I0EE00"/>
<dbReference type="EMBL" id="FOHO01000005">
    <property type="protein sequence ID" value="SET42774.1"/>
    <property type="molecule type" value="Genomic_DNA"/>
</dbReference>
<evidence type="ECO:0000256" key="1">
    <source>
        <dbReference type="SAM" id="SignalP"/>
    </source>
</evidence>
<name>A0A1I0EE00_9RHOB</name>
<proteinExistence type="predicted"/>
<accession>A0A1I0EE00</accession>
<feature type="chain" id="PRO_5011440645" evidence="1">
    <location>
        <begin position="26"/>
        <end position="126"/>
    </location>
</feature>
<evidence type="ECO:0000313" key="2">
    <source>
        <dbReference type="EMBL" id="SET42774.1"/>
    </source>
</evidence>